<sequence length="62" mass="6636">MDNPELADAFRNALIELANREGIEAALQSAALTLSYYYNSQPAGFSRNSGPVLFAPDSSAND</sequence>
<organism evidence="1">
    <name type="scientific">Brucella pituitosa</name>
    <dbReference type="NCBI Taxonomy" id="571256"/>
    <lineage>
        <taxon>Bacteria</taxon>
        <taxon>Pseudomonadati</taxon>
        <taxon>Pseudomonadota</taxon>
        <taxon>Alphaproteobacteria</taxon>
        <taxon>Hyphomicrobiales</taxon>
        <taxon>Brucellaceae</taxon>
        <taxon>Brucella/Ochrobactrum group</taxon>
        <taxon>Brucella</taxon>
    </lineage>
</organism>
<comment type="caution">
    <text evidence="1">The sequence shown here is derived from an EMBL/GenBank/DDBJ whole genome shotgun (WGS) entry which is preliminary data.</text>
</comment>
<accession>A0A643EUW5</accession>
<evidence type="ECO:0000313" key="1">
    <source>
        <dbReference type="EMBL" id="KAB0565857.1"/>
    </source>
</evidence>
<proteinExistence type="predicted"/>
<dbReference type="AlphaFoldDB" id="A0A643EUW5"/>
<name>A0A643EUW5_9HYPH</name>
<dbReference type="RefSeq" id="WP_109989688.1">
    <property type="nucleotide sequence ID" value="NZ_JBHEEN010000017.1"/>
</dbReference>
<dbReference type="EMBL" id="VZPE01000015">
    <property type="protein sequence ID" value="KAB0565857.1"/>
    <property type="molecule type" value="Genomic_DNA"/>
</dbReference>
<gene>
    <name evidence="1" type="ORF">F7Q93_22605</name>
</gene>
<protein>
    <submittedName>
        <fullName evidence="1">Uncharacterized protein</fullName>
    </submittedName>
</protein>
<reference evidence="1" key="1">
    <citation type="submission" date="2019-09" db="EMBL/GenBank/DDBJ databases">
        <title>Draft genome sequences of 48 bacterial type strains from the CCUG.</title>
        <authorList>
            <person name="Tunovic T."/>
            <person name="Pineiro-Iglesias B."/>
            <person name="Unosson C."/>
            <person name="Inganas E."/>
            <person name="Ohlen M."/>
            <person name="Cardew S."/>
            <person name="Jensie-Markopoulos S."/>
            <person name="Salva-Serra F."/>
            <person name="Jaen-Luchoro D."/>
            <person name="Karlsson R."/>
            <person name="Svensson-Stadler L."/>
            <person name="Chun J."/>
            <person name="Moore E."/>
        </authorList>
    </citation>
    <scope>NUCLEOTIDE SEQUENCE</scope>
    <source>
        <strain evidence="1">CCUG 50899</strain>
    </source>
</reference>